<protein>
    <submittedName>
        <fullName evidence="2">Uncharacterized protein</fullName>
    </submittedName>
</protein>
<dbReference type="EMBL" id="JAZHBO010000002">
    <property type="protein sequence ID" value="MEF2156436.1"/>
    <property type="molecule type" value="Genomic_DNA"/>
</dbReference>
<keyword evidence="1" id="KW-0175">Coiled coil</keyword>
<comment type="caution">
    <text evidence="2">The sequence shown here is derived from an EMBL/GenBank/DDBJ whole genome shotgun (WGS) entry which is preliminary data.</text>
</comment>
<reference evidence="2 3" key="1">
    <citation type="submission" date="2024-01" db="EMBL/GenBank/DDBJ databases">
        <title>Novel species of the genus Luteimonas isolated from rivers.</title>
        <authorList>
            <person name="Lu H."/>
        </authorList>
    </citation>
    <scope>NUCLEOTIDE SEQUENCE [LARGE SCALE GENOMIC DNA]</scope>
    <source>
        <strain evidence="2 3">FXH3W</strain>
    </source>
</reference>
<sequence>MDNDKTVEYSQGIMGDGAAILKDGVRMTVDEIVSELNAHAREVEALRQRVEAAEARYERLLSAGSQLSDIAFNLSQCGGDTLAASTCRSMDNARRSWDDAIMERNE</sequence>
<feature type="coiled-coil region" evidence="1">
    <location>
        <begin position="29"/>
        <end position="63"/>
    </location>
</feature>
<organism evidence="2 3">
    <name type="scientific">Aquilutibacter rugosus</name>
    <dbReference type="NCBI Taxonomy" id="3115820"/>
    <lineage>
        <taxon>Bacteria</taxon>
        <taxon>Pseudomonadati</taxon>
        <taxon>Pseudomonadota</taxon>
        <taxon>Gammaproteobacteria</taxon>
        <taxon>Lysobacterales</taxon>
        <taxon>Lysobacteraceae</taxon>
        <taxon>Aquilutibacter</taxon>
    </lineage>
</organism>
<dbReference type="Proteomes" id="UP001356170">
    <property type="component" value="Unassembled WGS sequence"/>
</dbReference>
<proteinExistence type="predicted"/>
<keyword evidence="3" id="KW-1185">Reference proteome</keyword>
<evidence type="ECO:0000313" key="2">
    <source>
        <dbReference type="EMBL" id="MEF2156436.1"/>
    </source>
</evidence>
<accession>A0ABU7V0Z8</accession>
<evidence type="ECO:0000256" key="1">
    <source>
        <dbReference type="SAM" id="Coils"/>
    </source>
</evidence>
<name>A0ABU7V0Z8_9GAMM</name>
<evidence type="ECO:0000313" key="3">
    <source>
        <dbReference type="Proteomes" id="UP001356170"/>
    </source>
</evidence>
<dbReference type="RefSeq" id="WP_331704227.1">
    <property type="nucleotide sequence ID" value="NZ_JAZHBO010000002.1"/>
</dbReference>
<gene>
    <name evidence="2" type="ORF">V3390_09405</name>
</gene>